<protein>
    <submittedName>
        <fullName evidence="1">Uncharacterized protein</fullName>
    </submittedName>
</protein>
<evidence type="ECO:0000313" key="2">
    <source>
        <dbReference type="Proteomes" id="UP000054630"/>
    </source>
</evidence>
<accession>A0A0V0RI94</accession>
<proteinExistence type="predicted"/>
<comment type="caution">
    <text evidence="1">The sequence shown here is derived from an EMBL/GenBank/DDBJ whole genome shotgun (WGS) entry which is preliminary data.</text>
</comment>
<evidence type="ECO:0000313" key="1">
    <source>
        <dbReference type="EMBL" id="KRX14209.1"/>
    </source>
</evidence>
<organism evidence="1 2">
    <name type="scientific">Trichinella nelsoni</name>
    <dbReference type="NCBI Taxonomy" id="6336"/>
    <lineage>
        <taxon>Eukaryota</taxon>
        <taxon>Metazoa</taxon>
        <taxon>Ecdysozoa</taxon>
        <taxon>Nematoda</taxon>
        <taxon>Enoplea</taxon>
        <taxon>Dorylaimia</taxon>
        <taxon>Trichinellida</taxon>
        <taxon>Trichinellidae</taxon>
        <taxon>Trichinella</taxon>
    </lineage>
</organism>
<dbReference type="Proteomes" id="UP000054630">
    <property type="component" value="Unassembled WGS sequence"/>
</dbReference>
<keyword evidence="2" id="KW-1185">Reference proteome</keyword>
<reference evidence="1 2" key="1">
    <citation type="submission" date="2015-01" db="EMBL/GenBank/DDBJ databases">
        <title>Evolution of Trichinella species and genotypes.</title>
        <authorList>
            <person name="Korhonen P.K."/>
            <person name="Edoardo P."/>
            <person name="Giuseppe L.R."/>
            <person name="Gasser R.B."/>
        </authorList>
    </citation>
    <scope>NUCLEOTIDE SEQUENCE [LARGE SCALE GENOMIC DNA]</scope>
    <source>
        <strain evidence="1">ISS37</strain>
    </source>
</reference>
<name>A0A0V0RI94_9BILA</name>
<dbReference type="EMBL" id="JYDL01000167">
    <property type="protein sequence ID" value="KRX14209.1"/>
    <property type="molecule type" value="Genomic_DNA"/>
</dbReference>
<dbReference type="AlphaFoldDB" id="A0A0V0RI94"/>
<sequence>MCLLSGSTSVFIPETLALSIVSSLPTRSFWAATSITSVKLSVPFCKVAVLTASAEIPRLNCCSRFLSVAPLSPANAFGNSQLAFTALLIPPEKLSEPRTLEASNSVIFRPSKSTASSTCMALITFRTSASVWYWIRAARLSWAIRAARNHKSMCSKQVATFDNMVITSCGLTHSETSILPLSPFVALISAY</sequence>
<gene>
    <name evidence="1" type="ORF">T07_6270</name>
</gene>